<name>A0A7J7K5B1_BUGNE</name>
<feature type="signal peptide" evidence="2">
    <location>
        <begin position="1"/>
        <end position="22"/>
    </location>
</feature>
<dbReference type="Pfam" id="PF13908">
    <property type="entry name" value="Shisa_N"/>
    <property type="match status" value="1"/>
</dbReference>
<evidence type="ECO:0000313" key="4">
    <source>
        <dbReference type="EMBL" id="KAF6032776.1"/>
    </source>
</evidence>
<dbReference type="OrthoDB" id="10060408at2759"/>
<evidence type="ECO:0000313" key="5">
    <source>
        <dbReference type="Proteomes" id="UP000593567"/>
    </source>
</evidence>
<gene>
    <name evidence="4" type="ORF">EB796_008913</name>
</gene>
<protein>
    <recommendedName>
        <fullName evidence="3">Shisa N-terminal domain-containing protein</fullName>
    </recommendedName>
</protein>
<comment type="caution">
    <text evidence="4">The sequence shown here is derived from an EMBL/GenBank/DDBJ whole genome shotgun (WGS) entry which is preliminary data.</text>
</comment>
<keyword evidence="1" id="KW-1133">Transmembrane helix</keyword>
<feature type="chain" id="PRO_5029807306" description="Shisa N-terminal domain-containing protein" evidence="2">
    <location>
        <begin position="23"/>
        <end position="126"/>
    </location>
</feature>
<accession>A0A7J7K5B1</accession>
<reference evidence="4" key="1">
    <citation type="submission" date="2020-06" db="EMBL/GenBank/DDBJ databases">
        <title>Draft genome of Bugula neritina, a colonial animal packing powerful symbionts and potential medicines.</title>
        <authorList>
            <person name="Rayko M."/>
        </authorList>
    </citation>
    <scope>NUCLEOTIDE SEQUENCE [LARGE SCALE GENOMIC DNA]</scope>
    <source>
        <strain evidence="4">Kwan_BN1</strain>
    </source>
</reference>
<dbReference type="AlphaFoldDB" id="A0A7J7K5B1"/>
<evidence type="ECO:0000256" key="2">
    <source>
        <dbReference type="SAM" id="SignalP"/>
    </source>
</evidence>
<proteinExistence type="predicted"/>
<dbReference type="EMBL" id="VXIV02001478">
    <property type="protein sequence ID" value="KAF6032776.1"/>
    <property type="molecule type" value="Genomic_DNA"/>
</dbReference>
<dbReference type="Proteomes" id="UP000593567">
    <property type="component" value="Unassembled WGS sequence"/>
</dbReference>
<keyword evidence="2" id="KW-0732">Signal</keyword>
<feature type="transmembrane region" description="Helical" evidence="1">
    <location>
        <begin position="78"/>
        <end position="99"/>
    </location>
</feature>
<feature type="domain" description="Shisa N-terminal" evidence="3">
    <location>
        <begin position="33"/>
        <end position="71"/>
    </location>
</feature>
<sequence length="126" mass="14328">MDTPAMLVTLIILLNYPNICMRLQNNRTYDQESRNQLVMIFVCPFEATDPDKARYCCGPKLEEYCCTYWQSKKSVSGVLEGMAVIASILLVIIVIGINLKRSFQDRCCKKEPTTTIITWDKAAVPL</sequence>
<keyword evidence="1" id="KW-0472">Membrane</keyword>
<evidence type="ECO:0000259" key="3">
    <source>
        <dbReference type="Pfam" id="PF13908"/>
    </source>
</evidence>
<keyword evidence="5" id="KW-1185">Reference proteome</keyword>
<keyword evidence="1" id="KW-0812">Transmembrane</keyword>
<organism evidence="4 5">
    <name type="scientific">Bugula neritina</name>
    <name type="common">Brown bryozoan</name>
    <name type="synonym">Sertularia neritina</name>
    <dbReference type="NCBI Taxonomy" id="10212"/>
    <lineage>
        <taxon>Eukaryota</taxon>
        <taxon>Metazoa</taxon>
        <taxon>Spiralia</taxon>
        <taxon>Lophotrochozoa</taxon>
        <taxon>Bryozoa</taxon>
        <taxon>Gymnolaemata</taxon>
        <taxon>Cheilostomatida</taxon>
        <taxon>Flustrina</taxon>
        <taxon>Buguloidea</taxon>
        <taxon>Bugulidae</taxon>
        <taxon>Bugula</taxon>
    </lineage>
</organism>
<evidence type="ECO:0000256" key="1">
    <source>
        <dbReference type="SAM" id="Phobius"/>
    </source>
</evidence>
<dbReference type="InterPro" id="IPR053891">
    <property type="entry name" value="Shisa_N"/>
</dbReference>